<evidence type="ECO:0000313" key="6">
    <source>
        <dbReference type="EMBL" id="MCD5315808.1"/>
    </source>
</evidence>
<name>A0A9X1T3M1_9ACTN</name>
<comment type="subcellular location">
    <subcellularLocation>
        <location evidence="1">Cell envelope</location>
    </subcellularLocation>
</comment>
<feature type="signal peptide" evidence="4">
    <location>
        <begin position="1"/>
        <end position="31"/>
    </location>
</feature>
<organism evidence="6 7">
    <name type="scientific">Kineosporia babensis</name>
    <dbReference type="NCBI Taxonomy" id="499548"/>
    <lineage>
        <taxon>Bacteria</taxon>
        <taxon>Bacillati</taxon>
        <taxon>Actinomycetota</taxon>
        <taxon>Actinomycetes</taxon>
        <taxon>Kineosporiales</taxon>
        <taxon>Kineosporiaceae</taxon>
        <taxon>Kineosporia</taxon>
    </lineage>
</organism>
<comment type="caution">
    <text evidence="6">The sequence shown here is derived from an EMBL/GenBank/DDBJ whole genome shotgun (WGS) entry which is preliminary data.</text>
</comment>
<dbReference type="InterPro" id="IPR028082">
    <property type="entry name" value="Peripla_BP_I"/>
</dbReference>
<dbReference type="GO" id="GO:0030313">
    <property type="term" value="C:cell envelope"/>
    <property type="evidence" value="ECO:0007669"/>
    <property type="project" value="UniProtKB-SubCell"/>
</dbReference>
<keyword evidence="3 4" id="KW-0732">Signal</keyword>
<evidence type="ECO:0000259" key="5">
    <source>
        <dbReference type="Pfam" id="PF13407"/>
    </source>
</evidence>
<dbReference type="AlphaFoldDB" id="A0A9X1T3M1"/>
<feature type="domain" description="Periplasmic binding protein" evidence="5">
    <location>
        <begin position="48"/>
        <end position="303"/>
    </location>
</feature>
<dbReference type="PANTHER" id="PTHR46847:SF1">
    <property type="entry name" value="D-ALLOSE-BINDING PERIPLASMIC PROTEIN-RELATED"/>
    <property type="match status" value="1"/>
</dbReference>
<dbReference type="SUPFAM" id="SSF53822">
    <property type="entry name" value="Periplasmic binding protein-like I"/>
    <property type="match status" value="1"/>
</dbReference>
<dbReference type="PANTHER" id="PTHR46847">
    <property type="entry name" value="D-ALLOSE-BINDING PERIPLASMIC PROTEIN-RELATED"/>
    <property type="match status" value="1"/>
</dbReference>
<keyword evidence="7" id="KW-1185">Reference proteome</keyword>
<evidence type="ECO:0000256" key="1">
    <source>
        <dbReference type="ARBA" id="ARBA00004196"/>
    </source>
</evidence>
<dbReference type="EMBL" id="JAJOMB010000024">
    <property type="protein sequence ID" value="MCD5315808.1"/>
    <property type="molecule type" value="Genomic_DNA"/>
</dbReference>
<dbReference type="Gene3D" id="3.40.50.2300">
    <property type="match status" value="2"/>
</dbReference>
<feature type="chain" id="PRO_5040816955" evidence="4">
    <location>
        <begin position="32"/>
        <end position="338"/>
    </location>
</feature>
<dbReference type="Proteomes" id="UP001138997">
    <property type="component" value="Unassembled WGS sequence"/>
</dbReference>
<evidence type="ECO:0000313" key="7">
    <source>
        <dbReference type="Proteomes" id="UP001138997"/>
    </source>
</evidence>
<gene>
    <name evidence="6" type="ORF">LR394_33430</name>
</gene>
<protein>
    <submittedName>
        <fullName evidence="6">Sugar ABC transporter substrate-binding protein</fullName>
    </submittedName>
</protein>
<dbReference type="InterPro" id="IPR025997">
    <property type="entry name" value="SBP_2_dom"/>
</dbReference>
<proteinExistence type="inferred from homology"/>
<evidence type="ECO:0000256" key="4">
    <source>
        <dbReference type="SAM" id="SignalP"/>
    </source>
</evidence>
<evidence type="ECO:0000256" key="3">
    <source>
        <dbReference type="ARBA" id="ARBA00022729"/>
    </source>
</evidence>
<comment type="similarity">
    <text evidence="2">Belongs to the bacterial solute-binding protein 2 family.</text>
</comment>
<dbReference type="RefSeq" id="WP_231448627.1">
    <property type="nucleotide sequence ID" value="NZ_JAJOMB010000024.1"/>
</dbReference>
<dbReference type="Pfam" id="PF13407">
    <property type="entry name" value="Peripla_BP_4"/>
    <property type="match status" value="1"/>
</dbReference>
<evidence type="ECO:0000256" key="2">
    <source>
        <dbReference type="ARBA" id="ARBA00007639"/>
    </source>
</evidence>
<reference evidence="6" key="1">
    <citation type="submission" date="2021-11" db="EMBL/GenBank/DDBJ databases">
        <title>Streptomyces corallinus and Kineosporia corallina sp. nov., two new coral-derived marine actinobacteria.</title>
        <authorList>
            <person name="Buangrab K."/>
            <person name="Sutthacheep M."/>
            <person name="Yeemin T."/>
            <person name="Harunari E."/>
            <person name="Igarashi Y."/>
            <person name="Sripreechasak P."/>
            <person name="Kanchanasin P."/>
            <person name="Tanasupawat S."/>
            <person name="Phongsopitanun W."/>
        </authorList>
    </citation>
    <scope>NUCLEOTIDE SEQUENCE</scope>
    <source>
        <strain evidence="6">JCM 31032</strain>
    </source>
</reference>
<sequence>MNLLNASANGARLPLAAATAAVLLTSACSSASPATAEGGTSEGKVTVAMNLYSRELPYFQQIVKGAQAAGDADGNLDLKVTYGEVDPQMQYSQLESALSTSPDALMVVPMDAASVVPVLQQASTSGVPVVTVANDLTEAGQQVQTAHVGANYEEVGRVKAQYLAETLGSKAKVGYIHAIRGNSFTEEQFVGAKEVFAENPGLEIIDGGYAGAFSSDAGLTTAENLLTAHPDLDAIYFDNDDLALGGITAIQQRGIDSDDIVVIGGDGTPDAIAAVEAGTLDMTVSLCGYVTGVRSTELMLDFLRNGTKPAERVLEIPTLQIDSDSVTEAKEKITAGEC</sequence>
<dbReference type="CDD" id="cd01536">
    <property type="entry name" value="PBP1_ABC_sugar_binding-like"/>
    <property type="match status" value="1"/>
</dbReference>
<accession>A0A9X1T3M1</accession>
<dbReference type="GO" id="GO:0030246">
    <property type="term" value="F:carbohydrate binding"/>
    <property type="evidence" value="ECO:0007669"/>
    <property type="project" value="UniProtKB-ARBA"/>
</dbReference>